<evidence type="ECO:0000256" key="1">
    <source>
        <dbReference type="ARBA" id="ARBA00023180"/>
    </source>
</evidence>
<dbReference type="PANTHER" id="PTHR11559">
    <property type="entry name" value="CARBOXYLESTERASE"/>
    <property type="match status" value="1"/>
</dbReference>
<evidence type="ECO:0000259" key="3">
    <source>
        <dbReference type="Pfam" id="PF00135"/>
    </source>
</evidence>
<feature type="chain" id="PRO_5035179605" evidence="2">
    <location>
        <begin position="17"/>
        <end position="457"/>
    </location>
</feature>
<dbReference type="EMBL" id="CAKASE010000076">
    <property type="protein sequence ID" value="CAG9577494.1"/>
    <property type="molecule type" value="Genomic_DNA"/>
</dbReference>
<evidence type="ECO:0000313" key="5">
    <source>
        <dbReference type="Proteomes" id="UP000789524"/>
    </source>
</evidence>
<reference evidence="4" key="1">
    <citation type="submission" date="2021-09" db="EMBL/GenBank/DDBJ databases">
        <authorList>
            <person name="Martin H S."/>
        </authorList>
    </citation>
    <scope>NUCLEOTIDE SEQUENCE</scope>
</reference>
<dbReference type="InterPro" id="IPR002018">
    <property type="entry name" value="CarbesteraseB"/>
</dbReference>
<keyword evidence="5" id="KW-1185">Reference proteome</keyword>
<dbReference type="SUPFAM" id="SSF53474">
    <property type="entry name" value="alpha/beta-Hydrolases"/>
    <property type="match status" value="1"/>
</dbReference>
<dbReference type="OrthoDB" id="19653at2759"/>
<comment type="caution">
    <text evidence="4">The sequence shown here is derived from an EMBL/GenBank/DDBJ whole genome shotgun (WGS) entry which is preliminary data.</text>
</comment>
<keyword evidence="1" id="KW-0325">Glycoprotein</keyword>
<feature type="domain" description="Carboxylesterase type B" evidence="3">
    <location>
        <begin position="145"/>
        <end position="437"/>
    </location>
</feature>
<dbReference type="InterPro" id="IPR029058">
    <property type="entry name" value="AB_hydrolase_fold"/>
</dbReference>
<feature type="signal peptide" evidence="2">
    <location>
        <begin position="1"/>
        <end position="16"/>
    </location>
</feature>
<gene>
    <name evidence="4" type="ORF">DCHRY22_LOCUS12322</name>
</gene>
<dbReference type="Proteomes" id="UP000789524">
    <property type="component" value="Unassembled WGS sequence"/>
</dbReference>
<accession>A0A8J2R158</accession>
<evidence type="ECO:0000256" key="2">
    <source>
        <dbReference type="SAM" id="SignalP"/>
    </source>
</evidence>
<proteinExistence type="predicted"/>
<dbReference type="InterPro" id="IPR050309">
    <property type="entry name" value="Type-B_Carboxylest/Lipase"/>
</dbReference>
<evidence type="ECO:0000313" key="4">
    <source>
        <dbReference type="EMBL" id="CAG9577494.1"/>
    </source>
</evidence>
<name>A0A8J2R158_9NEOP</name>
<keyword evidence="2" id="KW-0732">Signal</keyword>
<dbReference type="Gene3D" id="3.40.50.1820">
    <property type="entry name" value="alpha/beta hydrolase"/>
    <property type="match status" value="2"/>
</dbReference>
<dbReference type="Pfam" id="PF00135">
    <property type="entry name" value="COesterase"/>
    <property type="match status" value="1"/>
</dbReference>
<organism evidence="4 5">
    <name type="scientific">Danaus chrysippus</name>
    <name type="common">African queen</name>
    <dbReference type="NCBI Taxonomy" id="151541"/>
    <lineage>
        <taxon>Eukaryota</taxon>
        <taxon>Metazoa</taxon>
        <taxon>Ecdysozoa</taxon>
        <taxon>Arthropoda</taxon>
        <taxon>Hexapoda</taxon>
        <taxon>Insecta</taxon>
        <taxon>Pterygota</taxon>
        <taxon>Neoptera</taxon>
        <taxon>Endopterygota</taxon>
        <taxon>Lepidoptera</taxon>
        <taxon>Glossata</taxon>
        <taxon>Ditrysia</taxon>
        <taxon>Papilionoidea</taxon>
        <taxon>Nymphalidae</taxon>
        <taxon>Danainae</taxon>
        <taxon>Danaini</taxon>
        <taxon>Danaina</taxon>
        <taxon>Danaus</taxon>
        <taxon>Anosia</taxon>
    </lineage>
</organism>
<dbReference type="AlphaFoldDB" id="A0A8J2R158"/>
<sequence length="457" mass="52339">MGFVFLILFACAVVQGLERVDPLVKTNQGLFRGVKADDGDYSMFLGIPYAIVDENNPFGPSIPFSEYHDIYHANDDSRVCPQVDEFTNEIVGTLDCLRLNIYVPNIAGTRNKLPVVIWIHGGGFTGGDGGRYVTGPKFLVEHDVVILQSGTALLTLLGESIPDAPIKLSKELGYETNDVNEALLYLSQMETKSIISATLSSRLFFKVCIEKKFDDVDGFVTEHPLLVDSPKIRNTPMLAGFNSKELLMMYEHMKPEQFQGYGMFRNALAGYFTYDNEFVEMEDLVRRFYIGDEEMSEALRWDLMDFNSDLTFNFPVQWSIDHYLEKGSKIYQYMFSYSGQRNFLKKRMNITTEGAAHADELAYLFDISYEDTPTAEDQRMIDQMTTLWTNFAKYGDPTPVTNDLLPVAWLPATKEINNYLDLNKELTLKRLPYNKRLIFLKLFFKTNMHRLTLLTKQ</sequence>
<protein>
    <submittedName>
        <fullName evidence="4">(African queen) hypothetical protein</fullName>
    </submittedName>
</protein>